<dbReference type="GeneID" id="301107229"/>
<reference evidence="1 2" key="1">
    <citation type="submission" date="2020-02" db="EMBL/GenBank/DDBJ databases">
        <title>Paraburkholderia simonii sp. nov. and Paraburkholderia youngii sp. nov. Brazilian and Mexican Mimosa-associated rhizobia.</title>
        <authorList>
            <person name="Mavima L."/>
            <person name="Beukes C.W."/>
            <person name="Chan W.Y."/>
            <person name="Palmer M."/>
            <person name="De Meyer S.E."/>
            <person name="James E.K."/>
            <person name="Venter S.N."/>
            <person name="Steenkamp E.T."/>
        </authorList>
    </citation>
    <scope>NUCLEOTIDE SEQUENCE [LARGE SCALE GENOMIC DNA]</scope>
    <source>
        <strain evidence="1 2">JPY169</strain>
    </source>
</reference>
<dbReference type="RefSeq" id="WP_176112763.1">
    <property type="nucleotide sequence ID" value="NZ_JAALDK010000004.1"/>
</dbReference>
<name>A0A7Y6K892_9BURK</name>
<evidence type="ECO:0000313" key="1">
    <source>
        <dbReference type="EMBL" id="NUY06262.1"/>
    </source>
</evidence>
<protein>
    <submittedName>
        <fullName evidence="1">Uncharacterized protein</fullName>
    </submittedName>
</protein>
<evidence type="ECO:0000313" key="2">
    <source>
        <dbReference type="Proteomes" id="UP000594380"/>
    </source>
</evidence>
<proteinExistence type="predicted"/>
<dbReference type="AlphaFoldDB" id="A0A7Y6K892"/>
<organism evidence="1 2">
    <name type="scientific">Paraburkholderia youngii</name>
    <dbReference type="NCBI Taxonomy" id="2782701"/>
    <lineage>
        <taxon>Bacteria</taxon>
        <taxon>Pseudomonadati</taxon>
        <taxon>Pseudomonadota</taxon>
        <taxon>Betaproteobacteria</taxon>
        <taxon>Burkholderiales</taxon>
        <taxon>Burkholderiaceae</taxon>
        <taxon>Paraburkholderia</taxon>
    </lineage>
</organism>
<sequence length="84" mass="9532">MKYESRSQAEFRSAIEVRFVLIGAVAGTVRSVFDLLAERDEHRLPPLFERGPAAQHEFEYLAQLPFGALELQLPMPALHLDIQP</sequence>
<comment type="caution">
    <text evidence="1">The sequence shown here is derived from an EMBL/GenBank/DDBJ whole genome shotgun (WGS) entry which is preliminary data.</text>
</comment>
<dbReference type="Proteomes" id="UP000594380">
    <property type="component" value="Unassembled WGS sequence"/>
</dbReference>
<gene>
    <name evidence="1" type="ORF">G5S42_43905</name>
</gene>
<dbReference type="EMBL" id="JAALDK010000004">
    <property type="protein sequence ID" value="NUY06262.1"/>
    <property type="molecule type" value="Genomic_DNA"/>
</dbReference>
<accession>A0A7Y6K892</accession>